<dbReference type="AlphaFoldDB" id="A0A175VYE1"/>
<dbReference type="STRING" id="100816.A0A175VYE1"/>
<feature type="domain" description="Enoyl reductase (ER)" evidence="2">
    <location>
        <begin position="36"/>
        <end position="382"/>
    </location>
</feature>
<dbReference type="PANTHER" id="PTHR11695:SF294">
    <property type="entry name" value="RETICULON-4-INTERACTING PROTEIN 1, MITOCHONDRIAL"/>
    <property type="match status" value="1"/>
</dbReference>
<dbReference type="InterPro" id="IPR002364">
    <property type="entry name" value="Quin_OxRdtase/zeta-crystal_CS"/>
</dbReference>
<comment type="caution">
    <text evidence="3">The sequence shown here is derived from an EMBL/GenBank/DDBJ whole genome shotgun (WGS) entry which is preliminary data.</text>
</comment>
<dbReference type="OrthoDB" id="3509362at2759"/>
<reference evidence="3 4" key="1">
    <citation type="journal article" date="2016" name="Genome Announc.">
        <title>Genome Sequence of Madurella mycetomatis mm55, Isolated from a Human Mycetoma Case in Sudan.</title>
        <authorList>
            <person name="Smit S."/>
            <person name="Derks M.F."/>
            <person name="Bervoets S."/>
            <person name="Fahal A."/>
            <person name="van Leeuwen W."/>
            <person name="van Belkum A."/>
            <person name="van de Sande W.W."/>
        </authorList>
    </citation>
    <scope>NUCLEOTIDE SEQUENCE [LARGE SCALE GENOMIC DNA]</scope>
    <source>
        <strain evidence="4">mm55</strain>
    </source>
</reference>
<dbReference type="CDD" id="cd08267">
    <property type="entry name" value="MDR1"/>
    <property type="match status" value="1"/>
</dbReference>
<organism evidence="3 4">
    <name type="scientific">Madurella mycetomatis</name>
    <dbReference type="NCBI Taxonomy" id="100816"/>
    <lineage>
        <taxon>Eukaryota</taxon>
        <taxon>Fungi</taxon>
        <taxon>Dikarya</taxon>
        <taxon>Ascomycota</taxon>
        <taxon>Pezizomycotina</taxon>
        <taxon>Sordariomycetes</taxon>
        <taxon>Sordariomycetidae</taxon>
        <taxon>Sordariales</taxon>
        <taxon>Sordariales incertae sedis</taxon>
        <taxon>Madurella</taxon>
    </lineage>
</organism>
<dbReference type="SUPFAM" id="SSF51735">
    <property type="entry name" value="NAD(P)-binding Rossmann-fold domains"/>
    <property type="match status" value="1"/>
</dbReference>
<dbReference type="InterPro" id="IPR011032">
    <property type="entry name" value="GroES-like_sf"/>
</dbReference>
<dbReference type="PANTHER" id="PTHR11695">
    <property type="entry name" value="ALCOHOL DEHYDROGENASE RELATED"/>
    <property type="match status" value="1"/>
</dbReference>
<dbReference type="PROSITE" id="PS01162">
    <property type="entry name" value="QOR_ZETA_CRYSTAL"/>
    <property type="match status" value="1"/>
</dbReference>
<evidence type="ECO:0000259" key="2">
    <source>
        <dbReference type="SMART" id="SM00829"/>
    </source>
</evidence>
<keyword evidence="4" id="KW-1185">Reference proteome</keyword>
<dbReference type="InterPro" id="IPR020843">
    <property type="entry name" value="ER"/>
</dbReference>
<evidence type="ECO:0000256" key="1">
    <source>
        <dbReference type="ARBA" id="ARBA00023002"/>
    </source>
</evidence>
<dbReference type="InterPro" id="IPR013154">
    <property type="entry name" value="ADH-like_N"/>
</dbReference>
<dbReference type="SUPFAM" id="SSF50129">
    <property type="entry name" value="GroES-like"/>
    <property type="match status" value="1"/>
</dbReference>
<dbReference type="Proteomes" id="UP000078237">
    <property type="component" value="Unassembled WGS sequence"/>
</dbReference>
<dbReference type="Pfam" id="PF08240">
    <property type="entry name" value="ADH_N"/>
    <property type="match status" value="1"/>
</dbReference>
<gene>
    <name evidence="3" type="ORF">MMYC01_206631</name>
</gene>
<dbReference type="EMBL" id="LCTW02000204">
    <property type="protein sequence ID" value="KXX76556.1"/>
    <property type="molecule type" value="Genomic_DNA"/>
</dbReference>
<dbReference type="InterPro" id="IPR036291">
    <property type="entry name" value="NAD(P)-bd_dom_sf"/>
</dbReference>
<dbReference type="InterPro" id="IPR050700">
    <property type="entry name" value="YIM1/Zinc_Alcohol_DH_Fams"/>
</dbReference>
<keyword evidence="1" id="KW-0560">Oxidoreductase</keyword>
<dbReference type="GO" id="GO:0016491">
    <property type="term" value="F:oxidoreductase activity"/>
    <property type="evidence" value="ECO:0007669"/>
    <property type="project" value="UniProtKB-KW"/>
</dbReference>
<dbReference type="Gene3D" id="3.40.50.720">
    <property type="entry name" value="NAD(P)-binding Rossmann-like Domain"/>
    <property type="match status" value="1"/>
</dbReference>
<dbReference type="Gene3D" id="3.90.180.10">
    <property type="entry name" value="Medium-chain alcohol dehydrogenases, catalytic domain"/>
    <property type="match status" value="1"/>
</dbReference>
<dbReference type="VEuPathDB" id="FungiDB:MMYC01_206631"/>
<proteinExistence type="predicted"/>
<dbReference type="GO" id="GO:0005739">
    <property type="term" value="C:mitochondrion"/>
    <property type="evidence" value="ECO:0007669"/>
    <property type="project" value="TreeGrafter"/>
</dbReference>
<evidence type="ECO:0000313" key="4">
    <source>
        <dbReference type="Proteomes" id="UP000078237"/>
    </source>
</evidence>
<protein>
    <submittedName>
        <fullName evidence="3">Quinone-oxidoreductase, chloroplastic</fullName>
    </submittedName>
</protein>
<evidence type="ECO:0000313" key="3">
    <source>
        <dbReference type="EMBL" id="KXX76556.1"/>
    </source>
</evidence>
<dbReference type="GO" id="GO:0008270">
    <property type="term" value="F:zinc ion binding"/>
    <property type="evidence" value="ECO:0007669"/>
    <property type="project" value="InterPro"/>
</dbReference>
<dbReference type="Pfam" id="PF13602">
    <property type="entry name" value="ADH_zinc_N_2"/>
    <property type="match status" value="1"/>
</dbReference>
<sequence length="389" mass="42174">MSQIQTQTPSAVTTTKAWTFSRLGPYRETLQLTSSHPLPPFPPQPPLLKSNPKPEEWILIRVSYAALNPADLVLLSVLPFFLRSRPVAVPAADFTGTVIDVWSPPPPTAAAGTAGPPRFAKGDEVVCFPTIGYVLATGFGGLQGVLALPARYAVKIPPGKTKRDAAGLLLCGCTADMQVAGAGVERGQRVLVIGASGGLGSMVVQAVREKVGKEGFVVGVCSGKNKAMVEGLGADEVVDYTQYKDLPGELARRYGDRPFDNIIDSFGNQTVYKQCSRYLKPEGVYHAASVHYSKYSFCHLLKSVMTIGLNIIWPRPRWLRGTGRKWKTASLMAPSVEMMERVVNMFGEGKLRVAVDSEWPFEKAHDAYDVLSSGHAAGKVIVRVNEEEE</sequence>
<name>A0A175VYE1_9PEZI</name>
<dbReference type="SMART" id="SM00829">
    <property type="entry name" value="PKS_ER"/>
    <property type="match status" value="1"/>
</dbReference>
<accession>A0A175VYE1</accession>